<reference evidence="1 2" key="1">
    <citation type="submission" date="2018-03" db="EMBL/GenBank/DDBJ databases">
        <authorList>
            <person name="Gully D."/>
        </authorList>
    </citation>
    <scope>NUCLEOTIDE SEQUENCE [LARGE SCALE GENOMIC DNA]</scope>
    <source>
        <strain evidence="1">ORS3257</strain>
    </source>
</reference>
<protein>
    <submittedName>
        <fullName evidence="1">Uncharacterized protein</fullName>
    </submittedName>
</protein>
<evidence type="ECO:0000313" key="1">
    <source>
        <dbReference type="EMBL" id="SPP97082.1"/>
    </source>
</evidence>
<dbReference type="KEGG" id="bvz:BRAD3257_6168"/>
<organism evidence="1 2">
    <name type="scientific">Bradyrhizobium vignae</name>
    <dbReference type="NCBI Taxonomy" id="1549949"/>
    <lineage>
        <taxon>Bacteria</taxon>
        <taxon>Pseudomonadati</taxon>
        <taxon>Pseudomonadota</taxon>
        <taxon>Alphaproteobacteria</taxon>
        <taxon>Hyphomicrobiales</taxon>
        <taxon>Nitrobacteraceae</taxon>
        <taxon>Bradyrhizobium</taxon>
    </lineage>
</organism>
<sequence length="66" mass="7067">MVVAATFSSPPVLRTRISGALPLRGSLRRRLKFVAFAARSDALGFAAAWAWGADATEPRQRVGHSS</sequence>
<evidence type="ECO:0000313" key="2">
    <source>
        <dbReference type="Proteomes" id="UP000246085"/>
    </source>
</evidence>
<dbReference type="AlphaFoldDB" id="A0A2U3Q6P0"/>
<name>A0A2U3Q6P0_9BRAD</name>
<dbReference type="Proteomes" id="UP000246085">
    <property type="component" value="Chromosome BRAD3257"/>
</dbReference>
<accession>A0A2U3Q6P0</accession>
<gene>
    <name evidence="1" type="ORF">BRAD3257_6168</name>
</gene>
<proteinExistence type="predicted"/>
<dbReference type="EMBL" id="LS398110">
    <property type="protein sequence ID" value="SPP97082.1"/>
    <property type="molecule type" value="Genomic_DNA"/>
</dbReference>